<evidence type="ECO:0000313" key="4">
    <source>
        <dbReference type="Proteomes" id="UP001497623"/>
    </source>
</evidence>
<keyword evidence="2" id="KW-0472">Membrane</keyword>
<comment type="caution">
    <text evidence="3">The sequence shown here is derived from an EMBL/GenBank/DDBJ whole genome shotgun (WGS) entry which is preliminary data.</text>
</comment>
<dbReference type="EMBL" id="CAXKWB010012228">
    <property type="protein sequence ID" value="CAL4103800.1"/>
    <property type="molecule type" value="Genomic_DNA"/>
</dbReference>
<feature type="compositionally biased region" description="Polar residues" evidence="1">
    <location>
        <begin position="69"/>
        <end position="85"/>
    </location>
</feature>
<evidence type="ECO:0000313" key="3">
    <source>
        <dbReference type="EMBL" id="CAL4103800.1"/>
    </source>
</evidence>
<evidence type="ECO:0000256" key="2">
    <source>
        <dbReference type="SAM" id="Phobius"/>
    </source>
</evidence>
<accession>A0AAV2QY29</accession>
<dbReference type="AlphaFoldDB" id="A0AAV2QY29"/>
<reference evidence="3 4" key="1">
    <citation type="submission" date="2024-05" db="EMBL/GenBank/DDBJ databases">
        <authorList>
            <person name="Wallberg A."/>
        </authorList>
    </citation>
    <scope>NUCLEOTIDE SEQUENCE [LARGE SCALE GENOMIC DNA]</scope>
</reference>
<keyword evidence="2" id="KW-1133">Transmembrane helix</keyword>
<proteinExistence type="predicted"/>
<keyword evidence="2" id="KW-0812">Transmembrane</keyword>
<gene>
    <name evidence="3" type="ORF">MNOR_LOCUS17656</name>
</gene>
<protein>
    <submittedName>
        <fullName evidence="3">Uncharacterized protein</fullName>
    </submittedName>
</protein>
<dbReference type="Proteomes" id="UP001497623">
    <property type="component" value="Unassembled WGS sequence"/>
</dbReference>
<feature type="region of interest" description="Disordered" evidence="1">
    <location>
        <begin position="29"/>
        <end position="85"/>
    </location>
</feature>
<sequence length="579" mass="65997">MQEEGRCQLCEVIPEHHPQASASVAATPLTTRRQHRHHAQQSQPIYGTHTSRREKAPPACEHKHRLSPGLSQGLSPGLSQGLSQGLSNDCHVRGSNYRYSPRHTISEDPTFIQELSSYMRKSRNNYDGEPNQNLNIQNLNYPQEEHHLDYAREPYSKMNNLPRIPHRSSRSGSYNNQILNPKALNVPNGHLPASNRSNTLPTNILSRGHGSKISTLQDVDQDYFFNLQRSRFSFDGSKREARKQRMTIQHVVLIGCFALMFVVGIIMFVAVCYQNGWLGLGRSNSHYDNIARRENENLRRIHKPIGNFPNTLQRQRTTAPVRARNDYPRIGITGRRQHPSQYEDRVYQPSPQFARLVDDGAARDHQGIRHTSPNIANNHVNHLPIPASLVDNREISTINNGVYNERYPQENMQTVQSTFSNEGTATHNEGFSEDIQPGFNGMIYNYASEDHISQDRLINTHIPDYHDTQPYIDERSEVFSTSNDNHHQENVQQIQSSFRNEGTVTDEGEWNLGFSDNNQSVYNGMSPNLNSEDHIAQGSMLDDHIPDTHDAQPTIDEQIEVTTDIVPKKFIKKLILFLA</sequence>
<keyword evidence="4" id="KW-1185">Reference proteome</keyword>
<name>A0AAV2QY29_MEGNR</name>
<feature type="transmembrane region" description="Helical" evidence="2">
    <location>
        <begin position="251"/>
        <end position="271"/>
    </location>
</feature>
<evidence type="ECO:0000256" key="1">
    <source>
        <dbReference type="SAM" id="MobiDB-lite"/>
    </source>
</evidence>
<organism evidence="3 4">
    <name type="scientific">Meganyctiphanes norvegica</name>
    <name type="common">Northern krill</name>
    <name type="synonym">Thysanopoda norvegica</name>
    <dbReference type="NCBI Taxonomy" id="48144"/>
    <lineage>
        <taxon>Eukaryota</taxon>
        <taxon>Metazoa</taxon>
        <taxon>Ecdysozoa</taxon>
        <taxon>Arthropoda</taxon>
        <taxon>Crustacea</taxon>
        <taxon>Multicrustacea</taxon>
        <taxon>Malacostraca</taxon>
        <taxon>Eumalacostraca</taxon>
        <taxon>Eucarida</taxon>
        <taxon>Euphausiacea</taxon>
        <taxon>Euphausiidae</taxon>
        <taxon>Meganyctiphanes</taxon>
    </lineage>
</organism>